<comment type="subcellular location">
    <subcellularLocation>
        <location evidence="1 7">Cell inner membrane</location>
        <topology evidence="1 7">Multi-pass membrane protein</topology>
    </subcellularLocation>
</comment>
<dbReference type="PANTHER" id="PTHR33362">
    <property type="entry name" value="SIALIC ACID TRAP TRANSPORTER PERMEASE PROTEIN SIAT-RELATED"/>
    <property type="match status" value="1"/>
</dbReference>
<keyword evidence="3 7" id="KW-0997">Cell inner membrane</keyword>
<keyword evidence="2" id="KW-1003">Cell membrane</keyword>
<comment type="subunit">
    <text evidence="7">The complex comprises the extracytoplasmic solute receptor protein and the two transmembrane proteins.</text>
</comment>
<name>A0A318V7T5_9GAMM</name>
<comment type="caution">
    <text evidence="7">Lacks conserved residue(s) required for the propagation of feature annotation.</text>
</comment>
<feature type="transmembrane region" description="Helical" evidence="7">
    <location>
        <begin position="135"/>
        <end position="162"/>
    </location>
</feature>
<dbReference type="GO" id="GO:0022857">
    <property type="term" value="F:transmembrane transporter activity"/>
    <property type="evidence" value="ECO:0007669"/>
    <property type="project" value="UniProtKB-UniRule"/>
</dbReference>
<feature type="transmembrane region" description="Helical" evidence="7">
    <location>
        <begin position="6"/>
        <end position="26"/>
    </location>
</feature>
<evidence type="ECO:0000256" key="3">
    <source>
        <dbReference type="ARBA" id="ARBA00022519"/>
    </source>
</evidence>
<evidence type="ECO:0000256" key="6">
    <source>
        <dbReference type="ARBA" id="ARBA00023136"/>
    </source>
</evidence>
<evidence type="ECO:0000256" key="5">
    <source>
        <dbReference type="ARBA" id="ARBA00022989"/>
    </source>
</evidence>
<evidence type="ECO:0000313" key="9">
    <source>
        <dbReference type="EMBL" id="PYF82345.1"/>
    </source>
</evidence>
<keyword evidence="5 7" id="KW-1133">Transmembrane helix</keyword>
<evidence type="ECO:0000256" key="1">
    <source>
        <dbReference type="ARBA" id="ARBA00004429"/>
    </source>
</evidence>
<protein>
    <recommendedName>
        <fullName evidence="7">TRAP transporter large permease protein</fullName>
    </recommendedName>
</protein>
<dbReference type="AlphaFoldDB" id="A0A318V7T5"/>
<dbReference type="GO" id="GO:0005886">
    <property type="term" value="C:plasma membrane"/>
    <property type="evidence" value="ECO:0007669"/>
    <property type="project" value="UniProtKB-SubCell"/>
</dbReference>
<dbReference type="InterPro" id="IPR004681">
    <property type="entry name" value="TRAP_DctM"/>
</dbReference>
<dbReference type="PANTHER" id="PTHR33362:SF3">
    <property type="entry name" value="SIALIC ACID TRAP TRANSPORTER PERMEASE PROTEIN SIAT"/>
    <property type="match status" value="1"/>
</dbReference>
<dbReference type="NCBIfam" id="TIGR00786">
    <property type="entry name" value="dctM"/>
    <property type="match status" value="1"/>
</dbReference>
<evidence type="ECO:0000256" key="4">
    <source>
        <dbReference type="ARBA" id="ARBA00022692"/>
    </source>
</evidence>
<keyword evidence="4 7" id="KW-0812">Transmembrane</keyword>
<keyword evidence="7" id="KW-0813">Transport</keyword>
<comment type="function">
    <text evidence="7">Part of the tripartite ATP-independent periplasmic (TRAP) transport system.</text>
</comment>
<feature type="transmembrane region" description="Helical" evidence="7">
    <location>
        <begin position="314"/>
        <end position="343"/>
    </location>
</feature>
<keyword evidence="10" id="KW-1185">Reference proteome</keyword>
<comment type="caution">
    <text evidence="9">The sequence shown here is derived from an EMBL/GenBank/DDBJ whole genome shotgun (WGS) entry which is preliminary data.</text>
</comment>
<proteinExistence type="inferred from homology"/>
<comment type="similarity">
    <text evidence="7">Belongs to the TRAP transporter large permease family.</text>
</comment>
<feature type="transmembrane region" description="Helical" evidence="7">
    <location>
        <begin position="276"/>
        <end position="294"/>
    </location>
</feature>
<dbReference type="Pfam" id="PF06808">
    <property type="entry name" value="DctM"/>
    <property type="match status" value="1"/>
</dbReference>
<accession>A0A318V7T5</accession>
<sequence>MGISFFWILLSVMFLGMPVAFALLFAPGLSLFLEGKEMFYLLLTQRLYNGIDSFPLMAIPFFMLAGEVMNRSGITLSLVQVSQAFIGHLRGGLAQINILSSMLFAGLSGSAVADCSALGKMLIPAMEKNGYSRRFAAAVTAASSVIGPIIPPSGIMILYAFVMNVSVGGLFAAGLVPGFLVGISLMAMTWFLARRRGYKVASEKATWPERGAAVKQAFWPLLTPVILLGGILSGVFTPTEAAAVAAAYALIVSLLSKTMTVSNLPSLFYATAKSSAVILFLVGSAVAFSSVISLSGAPQKVAAIMVSLTENPLLLLLIINLLLLFVGMFLDAGPAILILGPILGPIVTQFGIDPLHFAIVMCVNLTIGLTTPPMGLVLFVASSVSGERVETISREMLPYLAVHIFVILLITYIPALTMTLPRLLGFAS</sequence>
<dbReference type="PIRSF" id="PIRSF006066">
    <property type="entry name" value="HI0050"/>
    <property type="match status" value="1"/>
</dbReference>
<feature type="transmembrane region" description="Helical" evidence="7">
    <location>
        <begin position="168"/>
        <end position="193"/>
    </location>
</feature>
<dbReference type="InterPro" id="IPR010656">
    <property type="entry name" value="DctM"/>
</dbReference>
<feature type="transmembrane region" description="Helical" evidence="7">
    <location>
        <begin position="217"/>
        <end position="236"/>
    </location>
</feature>
<organism evidence="9 10">
    <name type="scientific">Marinomonas alcarazii</name>
    <dbReference type="NCBI Taxonomy" id="491949"/>
    <lineage>
        <taxon>Bacteria</taxon>
        <taxon>Pseudomonadati</taxon>
        <taxon>Pseudomonadota</taxon>
        <taxon>Gammaproteobacteria</taxon>
        <taxon>Oceanospirillales</taxon>
        <taxon>Oceanospirillaceae</taxon>
        <taxon>Marinomonas</taxon>
    </lineage>
</organism>
<dbReference type="EMBL" id="QKLW01000003">
    <property type="protein sequence ID" value="PYF82345.1"/>
    <property type="molecule type" value="Genomic_DNA"/>
</dbReference>
<evidence type="ECO:0000259" key="8">
    <source>
        <dbReference type="Pfam" id="PF06808"/>
    </source>
</evidence>
<evidence type="ECO:0000256" key="7">
    <source>
        <dbReference type="RuleBase" id="RU369079"/>
    </source>
</evidence>
<feature type="transmembrane region" description="Helical" evidence="7">
    <location>
        <begin position="355"/>
        <end position="380"/>
    </location>
</feature>
<keyword evidence="6 7" id="KW-0472">Membrane</keyword>
<feature type="transmembrane region" description="Helical" evidence="7">
    <location>
        <begin position="400"/>
        <end position="420"/>
    </location>
</feature>
<dbReference type="Proteomes" id="UP000247551">
    <property type="component" value="Unassembled WGS sequence"/>
</dbReference>
<reference evidence="9 10" key="1">
    <citation type="submission" date="2018-06" db="EMBL/GenBank/DDBJ databases">
        <title>Genomic Encyclopedia of Type Strains, Phase III (KMG-III): the genomes of soil and plant-associated and newly described type strains.</title>
        <authorList>
            <person name="Whitman W."/>
        </authorList>
    </citation>
    <scope>NUCLEOTIDE SEQUENCE [LARGE SCALE GENOMIC DNA]</scope>
    <source>
        <strain evidence="9 10">CECT 7730</strain>
    </source>
</reference>
<feature type="transmembrane region" description="Helical" evidence="7">
    <location>
        <begin position="47"/>
        <end position="66"/>
    </location>
</feature>
<dbReference type="RefSeq" id="WP_110574820.1">
    <property type="nucleotide sequence ID" value="NZ_QKLW01000003.1"/>
</dbReference>
<gene>
    <name evidence="9" type="ORF">DFP75_103171</name>
</gene>
<feature type="domain" description="TRAP C4-dicarboxylate transport system permease DctM subunit" evidence="8">
    <location>
        <begin position="7"/>
        <end position="416"/>
    </location>
</feature>
<feature type="transmembrane region" description="Helical" evidence="7">
    <location>
        <begin position="242"/>
        <end position="264"/>
    </location>
</feature>
<evidence type="ECO:0000313" key="10">
    <source>
        <dbReference type="Proteomes" id="UP000247551"/>
    </source>
</evidence>
<evidence type="ECO:0000256" key="2">
    <source>
        <dbReference type="ARBA" id="ARBA00022475"/>
    </source>
</evidence>